<reference evidence="2 3" key="1">
    <citation type="journal article" date="2012" name="PLoS ONE">
        <title>Edwardsiella comparative phylogenomics reveal the new intra/inter-species taxonomic relationships, virulence evolution and niche adaptation mechanisms.</title>
        <authorList>
            <person name="Yang M."/>
            <person name="Lv Y."/>
            <person name="Xiao J."/>
            <person name="Wu H."/>
            <person name="Zheng H."/>
            <person name="Liu Q."/>
            <person name="Zhang Y."/>
            <person name="Wang Q."/>
        </authorList>
    </citation>
    <scope>NUCLEOTIDE SEQUENCE [LARGE SCALE GENOMIC DNA]</scope>
    <source>
        <strain evidence="3">080813</strain>
    </source>
</reference>
<gene>
    <name evidence="2" type="ORF">ETEE_2593</name>
</gene>
<protein>
    <submittedName>
        <fullName evidence="2">Uncharacterized protein</fullName>
    </submittedName>
</protein>
<evidence type="ECO:0000313" key="2">
    <source>
        <dbReference type="EMBL" id="AIJ09030.1"/>
    </source>
</evidence>
<dbReference type="RefSeq" id="WP_034165698.1">
    <property type="nucleotide sequence ID" value="NZ_CP006664.1"/>
</dbReference>
<organism evidence="2 3">
    <name type="scientific">Edwardsiella anguillarum ET080813</name>
    <dbReference type="NCBI Taxonomy" id="667120"/>
    <lineage>
        <taxon>Bacteria</taxon>
        <taxon>Pseudomonadati</taxon>
        <taxon>Pseudomonadota</taxon>
        <taxon>Gammaproteobacteria</taxon>
        <taxon>Enterobacterales</taxon>
        <taxon>Hafniaceae</taxon>
        <taxon>Edwardsiella</taxon>
    </lineage>
</organism>
<dbReference type="AlphaFoldDB" id="A0A076LKS5"/>
<dbReference type="KEGG" id="ete:ETEE_2593"/>
<name>A0A076LKS5_9GAMM</name>
<feature type="chain" id="PRO_5001714909" evidence="1">
    <location>
        <begin position="24"/>
        <end position="228"/>
    </location>
</feature>
<dbReference type="HOGENOM" id="CLU_1212717_0_0_6"/>
<sequence length="228" mass="25163">MTEKIRLALWCTWLSLFALPTWAAPEFTVPTVTKRVPANVEGTLNFASMQFWIETAKGERIMLMPLDEDEPQLIPSITQQVSLNGFMLTYSDGSRYFEPSFAPASAASSTTSLTIVKNDDDSIEIRYGGEVLLRTDEYDAIKLTHRLPLANGQAVLFELHSGGVACPVLYQLAVVQAGALTMLSSPFGTCSDEGKLTSEPNGFLLDLPGNPRQRWVWDANSLTLRKQS</sequence>
<evidence type="ECO:0000313" key="3">
    <source>
        <dbReference type="Proteomes" id="UP000028681"/>
    </source>
</evidence>
<dbReference type="Proteomes" id="UP000028681">
    <property type="component" value="Chromosome"/>
</dbReference>
<dbReference type="GeneID" id="33940159"/>
<evidence type="ECO:0000256" key="1">
    <source>
        <dbReference type="SAM" id="SignalP"/>
    </source>
</evidence>
<accession>A0A076LKS5</accession>
<dbReference type="EMBL" id="CP006664">
    <property type="protein sequence ID" value="AIJ09030.1"/>
    <property type="molecule type" value="Genomic_DNA"/>
</dbReference>
<feature type="signal peptide" evidence="1">
    <location>
        <begin position="1"/>
        <end position="23"/>
    </location>
</feature>
<keyword evidence="1" id="KW-0732">Signal</keyword>
<proteinExistence type="predicted"/>